<dbReference type="Proteomes" id="UP000480178">
    <property type="component" value="Chromosome"/>
</dbReference>
<evidence type="ECO:0000313" key="1">
    <source>
        <dbReference type="EMBL" id="QHT69444.1"/>
    </source>
</evidence>
<dbReference type="PROSITE" id="PS51257">
    <property type="entry name" value="PROKAR_LIPOPROTEIN"/>
    <property type="match status" value="1"/>
</dbReference>
<sequence>MSITYNRTVKSTTKLSILLLLVSLIGCDKEKDSIPTGIYLKRVIYHQNADQIRYYHYNNSGRLSSREYKFDNTTIDKFDYQYDNNLVDRINYYTIQSNTDHTLIQKNYVEYDYEANKIVKSTLLPENSVVTYVYDLNNRVIQVNKASSIVKYEYDNLGNIKKATHFNDGIEEAKSCYEYDDKKNPFFRVDPIHEKYTEIDLIGYACPNNLIKYTYIQANLDTLMNSEYIFKYDNNKMPVESYEIYTSKSNGYDRDTMNLRLYEYEIQ</sequence>
<evidence type="ECO:0000313" key="2">
    <source>
        <dbReference type="Proteomes" id="UP000480178"/>
    </source>
</evidence>
<dbReference type="KEGG" id="rhoz:GXP67_23775"/>
<evidence type="ECO:0008006" key="3">
    <source>
        <dbReference type="Google" id="ProtNLM"/>
    </source>
</evidence>
<accession>A0A6C0GNM1</accession>
<reference evidence="1 2" key="1">
    <citation type="submission" date="2020-01" db="EMBL/GenBank/DDBJ databases">
        <authorList>
            <person name="Kim M.K."/>
        </authorList>
    </citation>
    <scope>NUCLEOTIDE SEQUENCE [LARGE SCALE GENOMIC DNA]</scope>
    <source>
        <strain evidence="1 2">172606-1</strain>
    </source>
</reference>
<name>A0A6C0GNM1_9BACT</name>
<dbReference type="AlphaFoldDB" id="A0A6C0GNM1"/>
<organism evidence="1 2">
    <name type="scientific">Rhodocytophaga rosea</name>
    <dbReference type="NCBI Taxonomy" id="2704465"/>
    <lineage>
        <taxon>Bacteria</taxon>
        <taxon>Pseudomonadati</taxon>
        <taxon>Bacteroidota</taxon>
        <taxon>Cytophagia</taxon>
        <taxon>Cytophagales</taxon>
        <taxon>Rhodocytophagaceae</taxon>
        <taxon>Rhodocytophaga</taxon>
    </lineage>
</organism>
<dbReference type="EMBL" id="CP048222">
    <property type="protein sequence ID" value="QHT69444.1"/>
    <property type="molecule type" value="Genomic_DNA"/>
</dbReference>
<dbReference type="Gene3D" id="2.180.10.10">
    <property type="entry name" value="RHS repeat-associated core"/>
    <property type="match status" value="1"/>
</dbReference>
<proteinExistence type="predicted"/>
<gene>
    <name evidence="1" type="ORF">GXP67_23775</name>
</gene>
<dbReference type="RefSeq" id="WP_162445433.1">
    <property type="nucleotide sequence ID" value="NZ_CP048222.1"/>
</dbReference>
<keyword evidence="2" id="KW-1185">Reference proteome</keyword>
<protein>
    <recommendedName>
        <fullName evidence="3">RHS repeat protein</fullName>
    </recommendedName>
</protein>